<dbReference type="Proteomes" id="UP001274830">
    <property type="component" value="Unassembled WGS sequence"/>
</dbReference>
<protein>
    <recommendedName>
        <fullName evidence="19">Karyogamy protein 5</fullName>
    </recommendedName>
</protein>
<comment type="caution">
    <text evidence="17">The sequence shown here is derived from an EMBL/GenBank/DDBJ whole genome shotgun (WGS) entry which is preliminary data.</text>
</comment>
<evidence type="ECO:0000256" key="11">
    <source>
        <dbReference type="ARBA" id="ARBA00023180"/>
    </source>
</evidence>
<dbReference type="InterPro" id="IPR007292">
    <property type="entry name" value="Nuclear_fusion_Kar5"/>
</dbReference>
<feature type="chain" id="PRO_5042090239" description="Karyogamy protein 5" evidence="16">
    <location>
        <begin position="19"/>
        <end position="559"/>
    </location>
</feature>
<proteinExistence type="inferred from homology"/>
<evidence type="ECO:0000256" key="16">
    <source>
        <dbReference type="SAM" id="SignalP"/>
    </source>
</evidence>
<evidence type="ECO:0000256" key="12">
    <source>
        <dbReference type="ARBA" id="ARBA00023242"/>
    </source>
</evidence>
<evidence type="ECO:0000256" key="15">
    <source>
        <dbReference type="SAM" id="Phobius"/>
    </source>
</evidence>
<evidence type="ECO:0000256" key="13">
    <source>
        <dbReference type="SAM" id="Coils"/>
    </source>
</evidence>
<dbReference type="EMBL" id="JAUTXT010000004">
    <property type="protein sequence ID" value="KAK3678562.1"/>
    <property type="molecule type" value="Genomic_DNA"/>
</dbReference>
<evidence type="ECO:0008006" key="19">
    <source>
        <dbReference type="Google" id="ProtNLM"/>
    </source>
</evidence>
<name>A0AAE0WV83_9PEZI</name>
<keyword evidence="13" id="KW-0175">Coiled coil</keyword>
<dbReference type="AlphaFoldDB" id="A0AAE0WV83"/>
<accession>A0AAE0WV83</accession>
<dbReference type="PANTHER" id="PTHR28012">
    <property type="entry name" value="NUCLEAR FUSION PROTEIN KAR5"/>
    <property type="match status" value="1"/>
</dbReference>
<dbReference type="GO" id="GO:0000742">
    <property type="term" value="P:karyogamy involved in conjugation with cellular fusion"/>
    <property type="evidence" value="ECO:0007669"/>
    <property type="project" value="InterPro"/>
</dbReference>
<evidence type="ECO:0000256" key="8">
    <source>
        <dbReference type="ARBA" id="ARBA00022824"/>
    </source>
</evidence>
<comment type="function">
    <text evidence="1">Required for nuclear membrane fusion during karyogamy.</text>
</comment>
<dbReference type="PANTHER" id="PTHR28012:SF1">
    <property type="entry name" value="NUCLEAR FUSION PROTEIN KAR5"/>
    <property type="match status" value="1"/>
</dbReference>
<evidence type="ECO:0000256" key="5">
    <source>
        <dbReference type="ARBA" id="ARBA00022459"/>
    </source>
</evidence>
<dbReference type="GO" id="GO:0048288">
    <property type="term" value="P:nuclear membrane fusion involved in karyogamy"/>
    <property type="evidence" value="ECO:0007669"/>
    <property type="project" value="InterPro"/>
</dbReference>
<evidence type="ECO:0000256" key="9">
    <source>
        <dbReference type="ARBA" id="ARBA00022989"/>
    </source>
</evidence>
<evidence type="ECO:0000256" key="14">
    <source>
        <dbReference type="SAM" id="MobiDB-lite"/>
    </source>
</evidence>
<comment type="similarity">
    <text evidence="4">Belongs to the KAR5 family.</text>
</comment>
<dbReference type="GO" id="GO:0005789">
    <property type="term" value="C:endoplasmic reticulum membrane"/>
    <property type="evidence" value="ECO:0007669"/>
    <property type="project" value="UniProtKB-SubCell"/>
</dbReference>
<evidence type="ECO:0000256" key="2">
    <source>
        <dbReference type="ARBA" id="ARBA00004126"/>
    </source>
</evidence>
<keyword evidence="12" id="KW-0539">Nucleus</keyword>
<evidence type="ECO:0000313" key="18">
    <source>
        <dbReference type="Proteomes" id="UP001274830"/>
    </source>
</evidence>
<feature type="transmembrane region" description="Helical" evidence="15">
    <location>
        <begin position="483"/>
        <end position="505"/>
    </location>
</feature>
<keyword evidence="11" id="KW-0325">Glycoprotein</keyword>
<keyword evidence="9 15" id="KW-1133">Transmembrane helix</keyword>
<evidence type="ECO:0000256" key="6">
    <source>
        <dbReference type="ARBA" id="ARBA00022692"/>
    </source>
</evidence>
<comment type="subcellular location">
    <subcellularLocation>
        <location evidence="3">Endoplasmic reticulum membrane</location>
    </subcellularLocation>
    <subcellularLocation>
        <location evidence="2">Nucleus membrane</location>
    </subcellularLocation>
</comment>
<evidence type="ECO:0000256" key="1">
    <source>
        <dbReference type="ARBA" id="ARBA00003389"/>
    </source>
</evidence>
<gene>
    <name evidence="17" type="ORF">LTR78_001860</name>
</gene>
<dbReference type="GO" id="GO:0031965">
    <property type="term" value="C:nuclear membrane"/>
    <property type="evidence" value="ECO:0007669"/>
    <property type="project" value="UniProtKB-SubCell"/>
</dbReference>
<keyword evidence="18" id="KW-1185">Reference proteome</keyword>
<evidence type="ECO:0000256" key="4">
    <source>
        <dbReference type="ARBA" id="ARBA00010473"/>
    </source>
</evidence>
<keyword evidence="10 15" id="KW-0472">Membrane</keyword>
<evidence type="ECO:0000313" key="17">
    <source>
        <dbReference type="EMBL" id="KAK3678562.1"/>
    </source>
</evidence>
<keyword evidence="8" id="KW-0256">Endoplasmic reticulum</keyword>
<keyword evidence="6 15" id="KW-0812">Transmembrane</keyword>
<keyword evidence="7 16" id="KW-0732">Signal</keyword>
<keyword evidence="5" id="KW-0415">Karyogamy</keyword>
<sequence>MWSLLLLCLSVFCNISSASIDNQVISLGHGNGNIIDAPSLPDYAFSNAAKTELAAIKKYQSLPTCERLATGALLTSCASLERPVSVNPDDPAPGADALVRDQQQLYAARLSVCRLNHTGNPIPKACLPLLPTERNTKRKWLTGILGKATSHETSYPDYERDSEAHAGACIKALYHEGNGQAWTTYETSGHSMIVTCRSLRDDVERDEKIAYMGGLTSAYENIFSSATESMERLVQRESEQERLFLEHYQTTLARIKDLDMRSAVSTDELLARLSSLGDQMAIMLDQAADAQRQAQTQSSQHADRMQELSVSSLSEQQQAHSVSLTLFEQQRAYYGEMYAQDIQQYFGQVKQDITNTVAQAIEGIKTVKNDAAELRAELSGAIEDAKTLNGSLGPILSLVSILETVLPEAPGFSKTLGGIVFFALPSFAFWQRVVACPTSGHITLSLASGWVLSKIWTLLYQNIDLDRPAAALQDYNTLTTIPNAAFCAVLVVLALAVIYGVVTLVERCIGRCTTSDAQASTLPITEKGGGLQTQLTFRLPINDPKAFTNRQEKHVAEMA</sequence>
<evidence type="ECO:0000256" key="7">
    <source>
        <dbReference type="ARBA" id="ARBA00022729"/>
    </source>
</evidence>
<feature type="signal peptide" evidence="16">
    <location>
        <begin position="1"/>
        <end position="18"/>
    </location>
</feature>
<evidence type="ECO:0000256" key="10">
    <source>
        <dbReference type="ARBA" id="ARBA00023136"/>
    </source>
</evidence>
<organism evidence="17 18">
    <name type="scientific">Recurvomyces mirabilis</name>
    <dbReference type="NCBI Taxonomy" id="574656"/>
    <lineage>
        <taxon>Eukaryota</taxon>
        <taxon>Fungi</taxon>
        <taxon>Dikarya</taxon>
        <taxon>Ascomycota</taxon>
        <taxon>Pezizomycotina</taxon>
        <taxon>Dothideomycetes</taxon>
        <taxon>Dothideomycetidae</taxon>
        <taxon>Mycosphaerellales</taxon>
        <taxon>Teratosphaeriaceae</taxon>
        <taxon>Recurvomyces</taxon>
    </lineage>
</organism>
<evidence type="ECO:0000256" key="3">
    <source>
        <dbReference type="ARBA" id="ARBA00004586"/>
    </source>
</evidence>
<reference evidence="17" key="1">
    <citation type="submission" date="2023-07" db="EMBL/GenBank/DDBJ databases">
        <title>Black Yeasts Isolated from many extreme environments.</title>
        <authorList>
            <person name="Coleine C."/>
            <person name="Stajich J.E."/>
            <person name="Selbmann L."/>
        </authorList>
    </citation>
    <scope>NUCLEOTIDE SEQUENCE</scope>
    <source>
        <strain evidence="17">CCFEE 5485</strain>
    </source>
</reference>
<feature type="region of interest" description="Disordered" evidence="14">
    <location>
        <begin position="292"/>
        <end position="312"/>
    </location>
</feature>
<feature type="coiled-coil region" evidence="13">
    <location>
        <begin position="357"/>
        <end position="384"/>
    </location>
</feature>